<dbReference type="InterPro" id="IPR015421">
    <property type="entry name" value="PyrdxlP-dep_Trfase_major"/>
</dbReference>
<evidence type="ECO:0000256" key="4">
    <source>
        <dbReference type="ARBA" id="ARBA00022679"/>
    </source>
</evidence>
<proteinExistence type="inferred from homology"/>
<dbReference type="EMBL" id="VFLP01000050">
    <property type="protein sequence ID" value="TRX90970.1"/>
    <property type="molecule type" value="Genomic_DNA"/>
</dbReference>
<dbReference type="GO" id="GO:0030170">
    <property type="term" value="F:pyridoxal phosphate binding"/>
    <property type="evidence" value="ECO:0007669"/>
    <property type="project" value="InterPro"/>
</dbReference>
<dbReference type="CDD" id="cd00609">
    <property type="entry name" value="AAT_like"/>
    <property type="match status" value="1"/>
</dbReference>
<comment type="cofactor">
    <cofactor evidence="1">
        <name>pyridoxal 5'-phosphate</name>
        <dbReference type="ChEBI" id="CHEBI:597326"/>
    </cofactor>
</comment>
<accession>A0A553HSN8</accession>
<evidence type="ECO:0000313" key="7">
    <source>
        <dbReference type="EMBL" id="TRX90970.1"/>
    </source>
</evidence>
<evidence type="ECO:0000313" key="8">
    <source>
        <dbReference type="Proteomes" id="UP000319160"/>
    </source>
</evidence>
<sequence>MADAEVMEEFRLSSRGTANVAAIWPRISKAVEERKRIANPVIDMATSENFLLRDELITFFKTAVYDGLESCHFSYPNDLPGDRDLLNAVATFFNTYFQPFVTVESQHIVVAPGVTFTLDALLYNLFEAGDGILIPTPCWNGFDWLVNVRSGVQPVWGPVDTLDDVFESSKVIESLELAFSQSTRSIKGLLLTNPHNPLGRNYEVETLRSIVRFCNRKKIHFISNEIYAMSEFANSGTPFISALQLDIRGMGCDPSQVHVLWGMSKDLGSNGLRMGCCVTQANKPLATGLALSSNTQLSSLTALVTTKLLTSPELPRLFELNSKRLGEAYAVLTGWLDAHGMPYIAATTGCFVFARVAPHAQIWEEEAAVIDAWKRAGVSVSAGRSYHVPETAKGWARISFALSPAVLSEALRRLTSVSKPKSC</sequence>
<comment type="similarity">
    <text evidence="2">Belongs to the class-I pyridoxal-phosphate-dependent aminotransferase family.</text>
</comment>
<keyword evidence="4" id="KW-0808">Transferase</keyword>
<evidence type="ECO:0000259" key="6">
    <source>
        <dbReference type="Pfam" id="PF00155"/>
    </source>
</evidence>
<dbReference type="SUPFAM" id="SSF53383">
    <property type="entry name" value="PLP-dependent transferases"/>
    <property type="match status" value="1"/>
</dbReference>
<dbReference type="PANTHER" id="PTHR43795">
    <property type="entry name" value="BIFUNCTIONAL ASPARTATE AMINOTRANSFERASE AND GLUTAMATE/ASPARTATE-PREPHENATE AMINOTRANSFERASE-RELATED"/>
    <property type="match status" value="1"/>
</dbReference>
<keyword evidence="5" id="KW-0663">Pyridoxal phosphate</keyword>
<dbReference type="Pfam" id="PF00155">
    <property type="entry name" value="Aminotran_1_2"/>
    <property type="match status" value="1"/>
</dbReference>
<evidence type="ECO:0000256" key="3">
    <source>
        <dbReference type="ARBA" id="ARBA00022576"/>
    </source>
</evidence>
<dbReference type="InterPro" id="IPR015424">
    <property type="entry name" value="PyrdxlP-dep_Trfase"/>
</dbReference>
<dbReference type="InterPro" id="IPR004839">
    <property type="entry name" value="Aminotransferase_I/II_large"/>
</dbReference>
<dbReference type="PANTHER" id="PTHR43795:SF32">
    <property type="entry name" value="AMINOTRANSFERASE GLII-RELATED"/>
    <property type="match status" value="1"/>
</dbReference>
<comment type="caution">
    <text evidence="7">The sequence shown here is derived from an EMBL/GenBank/DDBJ whole genome shotgun (WGS) entry which is preliminary data.</text>
</comment>
<evidence type="ECO:0000256" key="1">
    <source>
        <dbReference type="ARBA" id="ARBA00001933"/>
    </source>
</evidence>
<name>A0A553HSN8_9PEZI</name>
<protein>
    <recommendedName>
        <fullName evidence="6">Aminotransferase class I/classII large domain-containing protein</fullName>
    </recommendedName>
</protein>
<reference evidence="8" key="1">
    <citation type="submission" date="2019-06" db="EMBL/GenBank/DDBJ databases">
        <title>Draft genome sequence of the griseofulvin-producing fungus Xylaria cubensis strain G536.</title>
        <authorList>
            <person name="Mead M.E."/>
            <person name="Raja H.A."/>
            <person name="Steenwyk J.L."/>
            <person name="Knowles S.L."/>
            <person name="Oberlies N.H."/>
            <person name="Rokas A."/>
        </authorList>
    </citation>
    <scope>NUCLEOTIDE SEQUENCE [LARGE SCALE GENOMIC DNA]</scope>
    <source>
        <strain evidence="8">G536</strain>
    </source>
</reference>
<evidence type="ECO:0000256" key="2">
    <source>
        <dbReference type="ARBA" id="ARBA00007441"/>
    </source>
</evidence>
<dbReference type="AlphaFoldDB" id="A0A553HSN8"/>
<dbReference type="Gene3D" id="3.40.640.10">
    <property type="entry name" value="Type I PLP-dependent aspartate aminotransferase-like (Major domain)"/>
    <property type="match status" value="1"/>
</dbReference>
<dbReference type="STRING" id="2512241.A0A553HSN8"/>
<dbReference type="Proteomes" id="UP000319160">
    <property type="component" value="Unassembled WGS sequence"/>
</dbReference>
<feature type="domain" description="Aminotransferase class I/classII large" evidence="6">
    <location>
        <begin position="78"/>
        <end position="414"/>
    </location>
</feature>
<dbReference type="InterPro" id="IPR015422">
    <property type="entry name" value="PyrdxlP-dep_Trfase_small"/>
</dbReference>
<dbReference type="Gene3D" id="3.90.1150.10">
    <property type="entry name" value="Aspartate Aminotransferase, domain 1"/>
    <property type="match status" value="1"/>
</dbReference>
<dbReference type="InterPro" id="IPR050478">
    <property type="entry name" value="Ethylene_sulfur-biosynth"/>
</dbReference>
<dbReference type="GO" id="GO:0006520">
    <property type="term" value="P:amino acid metabolic process"/>
    <property type="evidence" value="ECO:0007669"/>
    <property type="project" value="TreeGrafter"/>
</dbReference>
<dbReference type="PRINTS" id="PR00753">
    <property type="entry name" value="ACCSYNTHASE"/>
</dbReference>
<organism evidence="7 8">
    <name type="scientific">Xylaria flabelliformis</name>
    <dbReference type="NCBI Taxonomy" id="2512241"/>
    <lineage>
        <taxon>Eukaryota</taxon>
        <taxon>Fungi</taxon>
        <taxon>Dikarya</taxon>
        <taxon>Ascomycota</taxon>
        <taxon>Pezizomycotina</taxon>
        <taxon>Sordariomycetes</taxon>
        <taxon>Xylariomycetidae</taxon>
        <taxon>Xylariales</taxon>
        <taxon>Xylariaceae</taxon>
        <taxon>Xylaria</taxon>
    </lineage>
</organism>
<gene>
    <name evidence="7" type="ORF">FHL15_008175</name>
</gene>
<dbReference type="GO" id="GO:0008483">
    <property type="term" value="F:transaminase activity"/>
    <property type="evidence" value="ECO:0007669"/>
    <property type="project" value="UniProtKB-KW"/>
</dbReference>
<evidence type="ECO:0000256" key="5">
    <source>
        <dbReference type="ARBA" id="ARBA00022898"/>
    </source>
</evidence>
<keyword evidence="8" id="KW-1185">Reference proteome</keyword>
<keyword evidence="3" id="KW-0032">Aminotransferase</keyword>
<dbReference type="OrthoDB" id="7042322at2759"/>